<dbReference type="AlphaFoldDB" id="A0A1H9V3A6"/>
<dbReference type="Gene3D" id="2.115.10.20">
    <property type="entry name" value="Glycosyl hydrolase domain, family 43"/>
    <property type="match status" value="1"/>
</dbReference>
<dbReference type="PIRSF" id="PIRSF025414">
    <property type="entry name" value="Alpha-L-arabinofuranosidase"/>
    <property type="match status" value="1"/>
</dbReference>
<dbReference type="PANTHER" id="PTHR43817:SF1">
    <property type="entry name" value="HYDROLASE, FAMILY 43, PUTATIVE (AFU_ORTHOLOGUE AFUA_3G01660)-RELATED"/>
    <property type="match status" value="1"/>
</dbReference>
<dbReference type="InterPro" id="IPR006710">
    <property type="entry name" value="Glyco_hydro_43"/>
</dbReference>
<reference evidence="9 10" key="1">
    <citation type="submission" date="2016-10" db="EMBL/GenBank/DDBJ databases">
        <authorList>
            <person name="de Groot N.N."/>
        </authorList>
    </citation>
    <scope>NUCLEOTIDE SEQUENCE [LARGE SCALE GENOMIC DNA]</scope>
    <source>
        <strain evidence="9 10">CGMCC 1.7727</strain>
    </source>
</reference>
<keyword evidence="2" id="KW-0732">Signal</keyword>
<dbReference type="InterPro" id="IPR023296">
    <property type="entry name" value="Glyco_hydro_beta-prop_sf"/>
</dbReference>
<dbReference type="STRING" id="531814.SAMN04487944_12116"/>
<gene>
    <name evidence="9" type="ORF">SAMN04487944_12116</name>
</gene>
<evidence type="ECO:0000256" key="7">
    <source>
        <dbReference type="RuleBase" id="RU361187"/>
    </source>
</evidence>
<dbReference type="GO" id="GO:0004553">
    <property type="term" value="F:hydrolase activity, hydrolyzing O-glycosyl compounds"/>
    <property type="evidence" value="ECO:0007669"/>
    <property type="project" value="InterPro"/>
</dbReference>
<evidence type="ECO:0000256" key="6">
    <source>
        <dbReference type="PIRSR" id="PIRSR606710-2"/>
    </source>
</evidence>
<feature type="compositionally biased region" description="Basic and acidic residues" evidence="8">
    <location>
        <begin position="314"/>
        <end position="328"/>
    </location>
</feature>
<feature type="active site" description="Proton acceptor" evidence="5">
    <location>
        <position position="15"/>
    </location>
</feature>
<evidence type="ECO:0000256" key="2">
    <source>
        <dbReference type="ARBA" id="ARBA00022729"/>
    </source>
</evidence>
<dbReference type="CDD" id="cd18817">
    <property type="entry name" value="GH43f_LbAraf43-like"/>
    <property type="match status" value="1"/>
</dbReference>
<dbReference type="PANTHER" id="PTHR43817">
    <property type="entry name" value="GLYCOSYL HYDROLASE"/>
    <property type="match status" value="1"/>
</dbReference>
<dbReference type="OrthoDB" id="177947at2"/>
<dbReference type="SUPFAM" id="SSF75005">
    <property type="entry name" value="Arabinanase/levansucrase/invertase"/>
    <property type="match status" value="1"/>
</dbReference>
<protein>
    <submittedName>
        <fullName evidence="9">Beta-xylosidase, GH43 family</fullName>
    </submittedName>
</protein>
<evidence type="ECO:0000313" key="10">
    <source>
        <dbReference type="Proteomes" id="UP000199687"/>
    </source>
</evidence>
<keyword evidence="3 7" id="KW-0378">Hydrolase</keyword>
<dbReference type="RefSeq" id="WP_089743323.1">
    <property type="nucleotide sequence ID" value="NZ_FOGL01000021.1"/>
</dbReference>
<feature type="site" description="Important for catalytic activity, responsible for pKa modulation of the active site Glu and correct orientation of both the proton donor and substrate" evidence="6">
    <location>
        <position position="134"/>
    </location>
</feature>
<comment type="similarity">
    <text evidence="1 7">Belongs to the glycosyl hydrolase 43 family.</text>
</comment>
<evidence type="ECO:0000256" key="8">
    <source>
        <dbReference type="SAM" id="MobiDB-lite"/>
    </source>
</evidence>
<keyword evidence="10" id="KW-1185">Reference proteome</keyword>
<keyword evidence="4 7" id="KW-0326">Glycosidase</keyword>
<accession>A0A1H9V3A6</accession>
<evidence type="ECO:0000256" key="1">
    <source>
        <dbReference type="ARBA" id="ARBA00009865"/>
    </source>
</evidence>
<dbReference type="Pfam" id="PF04616">
    <property type="entry name" value="Glyco_hydro_43"/>
    <property type="match status" value="1"/>
</dbReference>
<feature type="active site" description="Proton donor" evidence="5">
    <location>
        <position position="195"/>
    </location>
</feature>
<name>A0A1H9V3A6_9BACI</name>
<dbReference type="Proteomes" id="UP000199687">
    <property type="component" value="Unassembled WGS sequence"/>
</dbReference>
<dbReference type="GO" id="GO:0005975">
    <property type="term" value="P:carbohydrate metabolic process"/>
    <property type="evidence" value="ECO:0007669"/>
    <property type="project" value="InterPro"/>
</dbReference>
<evidence type="ECO:0000256" key="4">
    <source>
        <dbReference type="ARBA" id="ARBA00023295"/>
    </source>
</evidence>
<evidence type="ECO:0000256" key="5">
    <source>
        <dbReference type="PIRSR" id="PIRSR606710-1"/>
    </source>
</evidence>
<organism evidence="9 10">
    <name type="scientific">Gracilibacillus ureilyticus</name>
    <dbReference type="NCBI Taxonomy" id="531814"/>
    <lineage>
        <taxon>Bacteria</taxon>
        <taxon>Bacillati</taxon>
        <taxon>Bacillota</taxon>
        <taxon>Bacilli</taxon>
        <taxon>Bacillales</taxon>
        <taxon>Bacillaceae</taxon>
        <taxon>Gracilibacillus</taxon>
    </lineage>
</organism>
<sequence length="328" mass="37610">MQKEILNPIVLQRADPFVYKHTDGYYYFTGSHPLYDRIVLRRAKTLNELHDAEEAAVWWKHESGPLSELIWAPEIHRANDKWYIYFAAAPDTNIDDDTFNHRMYVLENASDNPMEGNWVEKGEVDTGMSTFALDATTFFHNGEQYYVWAQQDLDIKGHSNLYIAKMENPWTLKTEPVMLTKPELSWEIKGFWVNEGPAVLIKNGKVFITYSGSATGVDYCMGLLTANESDDLLDPASWTKSQEPVFQSCPENSQYGPGHNSFTESEDGKDTILIYHARNYTNLVGDPLYEPNRQARAQKIDWDKDGNPVFGKPVPDDRWTPKTPDVLK</sequence>
<feature type="region of interest" description="Disordered" evidence="8">
    <location>
        <begin position="299"/>
        <end position="328"/>
    </location>
</feature>
<evidence type="ECO:0000256" key="3">
    <source>
        <dbReference type="ARBA" id="ARBA00022801"/>
    </source>
</evidence>
<feature type="region of interest" description="Disordered" evidence="8">
    <location>
        <begin position="243"/>
        <end position="263"/>
    </location>
</feature>
<evidence type="ECO:0000313" key="9">
    <source>
        <dbReference type="EMBL" id="SES16068.1"/>
    </source>
</evidence>
<dbReference type="InterPro" id="IPR016828">
    <property type="entry name" value="Alpha-L-arabinofuranosidase"/>
</dbReference>
<dbReference type="EMBL" id="FOGL01000021">
    <property type="protein sequence ID" value="SES16068.1"/>
    <property type="molecule type" value="Genomic_DNA"/>
</dbReference>
<proteinExistence type="inferred from homology"/>